<protein>
    <submittedName>
        <fullName evidence="2">Uncharacterized protein</fullName>
    </submittedName>
</protein>
<feature type="transmembrane region" description="Helical" evidence="1">
    <location>
        <begin position="81"/>
        <end position="100"/>
    </location>
</feature>
<keyword evidence="1" id="KW-0812">Transmembrane</keyword>
<keyword evidence="1" id="KW-0472">Membrane</keyword>
<keyword evidence="1" id="KW-1133">Transmembrane helix</keyword>
<feature type="transmembrane region" description="Helical" evidence="1">
    <location>
        <begin position="55"/>
        <end position="74"/>
    </location>
</feature>
<dbReference type="STRING" id="282197.SAMN04488517_102266"/>
<dbReference type="OrthoDB" id="7067875at2"/>
<evidence type="ECO:0000256" key="1">
    <source>
        <dbReference type="SAM" id="Phobius"/>
    </source>
</evidence>
<proteinExistence type="predicted"/>
<dbReference type="AlphaFoldDB" id="A0A0M6XS26"/>
<sequence length="244" mass="27264">MRHELDGRMRLFGNVLSALCVLALAVWCALIFNPLTHDLAALGFRTGREYTFTEMATAAAFLGAFVLGLGLGIGHARCGGAWLQAAAFLVFAGVAAFACLEEVQYFQPLLGYDIPEWMLDANAQQEFTFHNIGELHGRPEYFYLVFCVAAYALHLPRVRVLPRAIWADVRAHPFLLPILHCVLAMTILKIADRLFDLAPMIERGVRWTTEITELYIALWALLYVAFKLWERVSPHPRASGGTSP</sequence>
<dbReference type="RefSeq" id="WP_143114640.1">
    <property type="nucleotide sequence ID" value="NZ_CXPG01000020.1"/>
</dbReference>
<keyword evidence="3" id="KW-1185">Reference proteome</keyword>
<gene>
    <name evidence="2" type="ORF">JAN5088_02219</name>
</gene>
<reference evidence="2 3" key="1">
    <citation type="submission" date="2015-07" db="EMBL/GenBank/DDBJ databases">
        <authorList>
            <person name="Noorani M."/>
        </authorList>
    </citation>
    <scope>NUCLEOTIDE SEQUENCE [LARGE SCALE GENOMIC DNA]</scope>
    <source>
        <strain evidence="2 3">CECT 5088</strain>
    </source>
</reference>
<dbReference type="Proteomes" id="UP000048908">
    <property type="component" value="Unassembled WGS sequence"/>
</dbReference>
<feature type="transmembrane region" description="Helical" evidence="1">
    <location>
        <begin position="12"/>
        <end position="35"/>
    </location>
</feature>
<dbReference type="EMBL" id="CXPG01000020">
    <property type="protein sequence ID" value="CTQ33437.1"/>
    <property type="molecule type" value="Genomic_DNA"/>
</dbReference>
<organism evidence="2 3">
    <name type="scientific">Jannaschia rubra</name>
    <dbReference type="NCBI Taxonomy" id="282197"/>
    <lineage>
        <taxon>Bacteria</taxon>
        <taxon>Pseudomonadati</taxon>
        <taxon>Pseudomonadota</taxon>
        <taxon>Alphaproteobacteria</taxon>
        <taxon>Rhodobacterales</taxon>
        <taxon>Roseobacteraceae</taxon>
        <taxon>Jannaschia</taxon>
    </lineage>
</organism>
<evidence type="ECO:0000313" key="2">
    <source>
        <dbReference type="EMBL" id="CTQ33437.1"/>
    </source>
</evidence>
<accession>A0A0M6XS26</accession>
<evidence type="ECO:0000313" key="3">
    <source>
        <dbReference type="Proteomes" id="UP000048908"/>
    </source>
</evidence>
<name>A0A0M6XS26_9RHOB</name>